<evidence type="ECO:0000313" key="6">
    <source>
        <dbReference type="EMBL" id="GGM89094.1"/>
    </source>
</evidence>
<evidence type="ECO:0000256" key="2">
    <source>
        <dbReference type="ARBA" id="ARBA00022801"/>
    </source>
</evidence>
<accession>A0A917UH96</accession>
<gene>
    <name evidence="6" type="ORF">GCM10007977_108870</name>
</gene>
<dbReference type="InterPro" id="IPR029058">
    <property type="entry name" value="AB_hydrolase_fold"/>
</dbReference>
<evidence type="ECO:0000259" key="5">
    <source>
        <dbReference type="Pfam" id="PF07859"/>
    </source>
</evidence>
<evidence type="ECO:0000256" key="3">
    <source>
        <dbReference type="PROSITE-ProRule" id="PRU10038"/>
    </source>
</evidence>
<dbReference type="Proteomes" id="UP000642070">
    <property type="component" value="Unassembled WGS sequence"/>
</dbReference>
<name>A0A917UH96_9ACTN</name>
<dbReference type="AlphaFoldDB" id="A0A917UH96"/>
<dbReference type="InterPro" id="IPR033140">
    <property type="entry name" value="Lipase_GDXG_put_SER_AS"/>
</dbReference>
<sequence length="335" mass="34356">MEPYADVVASDRPSPSAALVRRMLQRAALRGPGTVPQRRIAYERAAEALAAPPAGAETVTVGAASGIWIRRPAAGRPVLLYLHGGFYSIGSARSHLHLADLLADLSGAACLVLDYRRAPEHPFPAAVADALAAVETIRAVAPVSPLVIAGDSAGAGLALSVAMRLRDGRAAAPDLLVLLSPWADLTCSAGSHRELASADPVLATEDLLAMAAGYAGGADRRHPEISPIFGDLAGLPPVLVQVGGQEVLLDDALMLVEGIRAAGGEAVLHHWPHMFHGWQWYHPLLPEGVRALRDAGQVIRAVTAGAGTAPDRNGGCAASTPGPGTASSAPTGPPG</sequence>
<dbReference type="Gene3D" id="3.40.50.1820">
    <property type="entry name" value="alpha/beta hydrolase"/>
    <property type="match status" value="1"/>
</dbReference>
<evidence type="ECO:0000256" key="4">
    <source>
        <dbReference type="SAM" id="MobiDB-lite"/>
    </source>
</evidence>
<organism evidence="6 7">
    <name type="scientific">Dactylosporangium sucinum</name>
    <dbReference type="NCBI Taxonomy" id="1424081"/>
    <lineage>
        <taxon>Bacteria</taxon>
        <taxon>Bacillati</taxon>
        <taxon>Actinomycetota</taxon>
        <taxon>Actinomycetes</taxon>
        <taxon>Micromonosporales</taxon>
        <taxon>Micromonosporaceae</taxon>
        <taxon>Dactylosporangium</taxon>
    </lineage>
</organism>
<comment type="similarity">
    <text evidence="1">Belongs to the 'GDXG' lipolytic enzyme family.</text>
</comment>
<keyword evidence="2" id="KW-0378">Hydrolase</keyword>
<proteinExistence type="inferred from homology"/>
<reference evidence="6" key="1">
    <citation type="journal article" date="2014" name="Int. J. Syst. Evol. Microbiol.">
        <title>Complete genome sequence of Corynebacterium casei LMG S-19264T (=DSM 44701T), isolated from a smear-ripened cheese.</title>
        <authorList>
            <consortium name="US DOE Joint Genome Institute (JGI-PGF)"/>
            <person name="Walter F."/>
            <person name="Albersmeier A."/>
            <person name="Kalinowski J."/>
            <person name="Ruckert C."/>
        </authorList>
    </citation>
    <scope>NUCLEOTIDE SEQUENCE</scope>
    <source>
        <strain evidence="6">JCM 19831</strain>
    </source>
</reference>
<dbReference type="EMBL" id="BMPI01000125">
    <property type="protein sequence ID" value="GGM89094.1"/>
    <property type="molecule type" value="Genomic_DNA"/>
</dbReference>
<evidence type="ECO:0000313" key="7">
    <source>
        <dbReference type="Proteomes" id="UP000642070"/>
    </source>
</evidence>
<reference evidence="6" key="2">
    <citation type="submission" date="2020-09" db="EMBL/GenBank/DDBJ databases">
        <authorList>
            <person name="Sun Q."/>
            <person name="Ohkuma M."/>
        </authorList>
    </citation>
    <scope>NUCLEOTIDE SEQUENCE</scope>
    <source>
        <strain evidence="6">JCM 19831</strain>
    </source>
</reference>
<feature type="region of interest" description="Disordered" evidence="4">
    <location>
        <begin position="309"/>
        <end position="335"/>
    </location>
</feature>
<dbReference type="PANTHER" id="PTHR48081">
    <property type="entry name" value="AB HYDROLASE SUPERFAMILY PROTEIN C4A8.06C"/>
    <property type="match status" value="1"/>
</dbReference>
<dbReference type="InterPro" id="IPR050300">
    <property type="entry name" value="GDXG_lipolytic_enzyme"/>
</dbReference>
<comment type="caution">
    <text evidence="6">The sequence shown here is derived from an EMBL/GenBank/DDBJ whole genome shotgun (WGS) entry which is preliminary data.</text>
</comment>
<feature type="compositionally biased region" description="Polar residues" evidence="4">
    <location>
        <begin position="325"/>
        <end position="335"/>
    </location>
</feature>
<dbReference type="PANTHER" id="PTHR48081:SF30">
    <property type="entry name" value="ACETYL-HYDROLASE LIPR-RELATED"/>
    <property type="match status" value="1"/>
</dbReference>
<dbReference type="InterPro" id="IPR013094">
    <property type="entry name" value="AB_hydrolase_3"/>
</dbReference>
<dbReference type="GO" id="GO:0004806">
    <property type="term" value="F:triacylglycerol lipase activity"/>
    <property type="evidence" value="ECO:0007669"/>
    <property type="project" value="TreeGrafter"/>
</dbReference>
<feature type="active site" evidence="3">
    <location>
        <position position="152"/>
    </location>
</feature>
<dbReference type="SUPFAM" id="SSF53474">
    <property type="entry name" value="alpha/beta-Hydrolases"/>
    <property type="match status" value="1"/>
</dbReference>
<evidence type="ECO:0000256" key="1">
    <source>
        <dbReference type="ARBA" id="ARBA00010515"/>
    </source>
</evidence>
<keyword evidence="7" id="KW-1185">Reference proteome</keyword>
<feature type="domain" description="Alpha/beta hydrolase fold-3" evidence="5">
    <location>
        <begin position="79"/>
        <end position="279"/>
    </location>
</feature>
<protein>
    <recommendedName>
        <fullName evidence="5">Alpha/beta hydrolase fold-3 domain-containing protein</fullName>
    </recommendedName>
</protein>
<dbReference type="PROSITE" id="PS01174">
    <property type="entry name" value="LIPASE_GDXG_SER"/>
    <property type="match status" value="1"/>
</dbReference>
<dbReference type="Pfam" id="PF07859">
    <property type="entry name" value="Abhydrolase_3"/>
    <property type="match status" value="1"/>
</dbReference>